<comment type="caution">
    <text evidence="1">The sequence shown here is derived from an EMBL/GenBank/DDBJ whole genome shotgun (WGS) entry which is preliminary data.</text>
</comment>
<sequence length="238" mass="25876">MTTPYHILGDPLAPILIIADHASNHVPDDIDLGLPPELMHEHVALDIGVAEVAALLVERGGICAILGGVSRLVIDYNREPDAAGLVPVHSDGHHIEGNTVADVADRLARFYDPYHAKVAELAAQSHRPFILSLHSFTPSLRSKPEEARPWEIGILYNQDDRGARMAIPLLEAAGLIVGEQEPYSGKLLNASMNRHAEAHGRPYLGVEMRQDISGDPAGQRRYADILRPVLEACRNGLA</sequence>
<gene>
    <name evidence="1" type="ORF">KK488_12050</name>
</gene>
<dbReference type="SUPFAM" id="SSF53187">
    <property type="entry name" value="Zn-dependent exopeptidases"/>
    <property type="match status" value="1"/>
</dbReference>
<organism evidence="1 2">
    <name type="scientific">Sphingobium nicotianae</name>
    <dbReference type="NCBI Taxonomy" id="2782607"/>
    <lineage>
        <taxon>Bacteria</taxon>
        <taxon>Pseudomonadati</taxon>
        <taxon>Pseudomonadota</taxon>
        <taxon>Alphaproteobacteria</taxon>
        <taxon>Sphingomonadales</taxon>
        <taxon>Sphingomonadaceae</taxon>
        <taxon>Sphingobium</taxon>
    </lineage>
</organism>
<dbReference type="InterPro" id="IPR007709">
    <property type="entry name" value="N-FG_amidohydro"/>
</dbReference>
<keyword evidence="2" id="KW-1185">Reference proteome</keyword>
<reference evidence="1" key="1">
    <citation type="submission" date="2021-05" db="EMBL/GenBank/DDBJ databases">
        <title>Genome of Sphingobium sp. strain.</title>
        <authorList>
            <person name="Fan R."/>
        </authorList>
    </citation>
    <scope>NUCLEOTIDE SEQUENCE</scope>
    <source>
        <strain evidence="1">H33</strain>
    </source>
</reference>
<dbReference type="Gene3D" id="3.40.630.40">
    <property type="entry name" value="Zn-dependent exopeptidases"/>
    <property type="match status" value="1"/>
</dbReference>
<proteinExistence type="predicted"/>
<dbReference type="AlphaFoldDB" id="A0A9X1DCU2"/>
<accession>A0A9X1DCU2</accession>
<dbReference type="Proteomes" id="UP001138757">
    <property type="component" value="Unassembled WGS sequence"/>
</dbReference>
<evidence type="ECO:0000313" key="1">
    <source>
        <dbReference type="EMBL" id="MBT2187676.1"/>
    </source>
</evidence>
<protein>
    <submittedName>
        <fullName evidence="1">N-formylglutamate amidohydrolase</fullName>
    </submittedName>
</protein>
<dbReference type="RefSeq" id="WP_214623844.1">
    <property type="nucleotide sequence ID" value="NZ_JAHGAW010000007.1"/>
</dbReference>
<dbReference type="Pfam" id="PF05013">
    <property type="entry name" value="FGase"/>
    <property type="match status" value="1"/>
</dbReference>
<name>A0A9X1DCU2_9SPHN</name>
<dbReference type="EMBL" id="JAHGAW010000007">
    <property type="protein sequence ID" value="MBT2187676.1"/>
    <property type="molecule type" value="Genomic_DNA"/>
</dbReference>
<evidence type="ECO:0000313" key="2">
    <source>
        <dbReference type="Proteomes" id="UP001138757"/>
    </source>
</evidence>